<evidence type="ECO:0000313" key="4">
    <source>
        <dbReference type="Proteomes" id="UP000054011"/>
    </source>
</evidence>
<dbReference type="AlphaFoldDB" id="A0A117IUP9"/>
<evidence type="ECO:0000256" key="1">
    <source>
        <dbReference type="SAM" id="MobiDB-lite"/>
    </source>
</evidence>
<feature type="region of interest" description="Disordered" evidence="1">
    <location>
        <begin position="282"/>
        <end position="305"/>
    </location>
</feature>
<evidence type="ECO:0000256" key="2">
    <source>
        <dbReference type="SAM" id="Phobius"/>
    </source>
</evidence>
<feature type="compositionally biased region" description="Low complexity" evidence="1">
    <location>
        <begin position="287"/>
        <end position="300"/>
    </location>
</feature>
<keyword evidence="2" id="KW-1133">Transmembrane helix</keyword>
<protein>
    <recommendedName>
        <fullName evidence="5">MucB/RseB N-terminal domain-containing protein</fullName>
    </recommendedName>
</protein>
<dbReference type="Proteomes" id="UP000054011">
    <property type="component" value="Unassembled WGS sequence"/>
</dbReference>
<evidence type="ECO:0008006" key="5">
    <source>
        <dbReference type="Google" id="ProtNLM"/>
    </source>
</evidence>
<dbReference type="InterPro" id="IPR029046">
    <property type="entry name" value="LolA/LolB/LppX"/>
</dbReference>
<accession>A0A117IUP9</accession>
<proteinExistence type="predicted"/>
<dbReference type="EMBL" id="LNSV01000101">
    <property type="protein sequence ID" value="KUH35945.1"/>
    <property type="molecule type" value="Genomic_DNA"/>
</dbReference>
<feature type="transmembrane region" description="Helical" evidence="2">
    <location>
        <begin position="21"/>
        <end position="42"/>
    </location>
</feature>
<dbReference type="SUPFAM" id="SSF89392">
    <property type="entry name" value="Prokaryotic lipoproteins and lipoprotein localization factors"/>
    <property type="match status" value="1"/>
</dbReference>
<keyword evidence="2" id="KW-0472">Membrane</keyword>
<feature type="region of interest" description="Disordered" evidence="1">
    <location>
        <begin position="346"/>
        <end position="375"/>
    </location>
</feature>
<gene>
    <name evidence="3" type="ORF">ATE80_26320</name>
</gene>
<keyword evidence="2" id="KW-0812">Transmembrane</keyword>
<dbReference type="PANTHER" id="PTHR37507:SF2">
    <property type="entry name" value="SPORULATION PROTEIN YDCC"/>
    <property type="match status" value="1"/>
</dbReference>
<sequence>MAPNDSDARTARPVRAKVTRYAVPVAVAGVAAATIGLVPALAAAGDPDLPKITAQELIEKIAASDVQQMSGTLKVSTDLGLPSVAGLGDLLGDSGAAASADAQLMKLASGTHTLRVAADGPDRQRLTVQDGADEYTLVHNGGEVWAYDSKAGEAVHEEAPAAHTGRGGERGPGSDARRQPPVTPGDLASQALEAVDATTSVTVEGTARVAGRDAYQLVIRPRQSGSTIGSVKVAVDARNGVPLKFTLTPRDGGKAALDAGFTKVDFARPDASVFAFAPPKGTKVTEADAAGAGSEGPAAGLKEKDRKAVEEGLKGLEGLEGPDGFQGLNVLGEGWTTVVELAGPGAGGDAAAPAPRRDGAGGAGGAGEKDGLPPEAQQFLDGLGDRVTGPFGSGMVFKTRLVNALMTDDGRVYVGAVTQQALVAAANGATK</sequence>
<keyword evidence="4" id="KW-1185">Reference proteome</keyword>
<feature type="region of interest" description="Disordered" evidence="1">
    <location>
        <begin position="155"/>
        <end position="185"/>
    </location>
</feature>
<name>A0A117IUP9_9ACTN</name>
<comment type="caution">
    <text evidence="3">The sequence shown here is derived from an EMBL/GenBank/DDBJ whole genome shotgun (WGS) entry which is preliminary data.</text>
</comment>
<dbReference type="PANTHER" id="PTHR37507">
    <property type="entry name" value="SPORULATION PROTEIN YDCC"/>
    <property type="match status" value="1"/>
</dbReference>
<dbReference type="OrthoDB" id="4822274at2"/>
<dbReference type="Gene3D" id="2.50.20.10">
    <property type="entry name" value="Lipoprotein localisation LolA/LolB/LppX"/>
    <property type="match status" value="1"/>
</dbReference>
<dbReference type="STRING" id="936756.ATE80_26320"/>
<reference evidence="3 4" key="1">
    <citation type="submission" date="2015-11" db="EMBL/GenBank/DDBJ databases">
        <title>Genome-wide analysis reveals the secondary metabolome in Streptomyces kanasensis ZX01.</title>
        <authorList>
            <person name="Zhang G."/>
            <person name="Han L."/>
            <person name="Feng J."/>
            <person name="Zhang X."/>
        </authorList>
    </citation>
    <scope>NUCLEOTIDE SEQUENCE [LARGE SCALE GENOMIC DNA]</scope>
    <source>
        <strain evidence="3 4">ZX01</strain>
    </source>
</reference>
<organism evidence="3 4">
    <name type="scientific">Streptomyces kanasensis</name>
    <dbReference type="NCBI Taxonomy" id="936756"/>
    <lineage>
        <taxon>Bacteria</taxon>
        <taxon>Bacillati</taxon>
        <taxon>Actinomycetota</taxon>
        <taxon>Actinomycetes</taxon>
        <taxon>Kitasatosporales</taxon>
        <taxon>Streptomycetaceae</taxon>
        <taxon>Streptomyces</taxon>
    </lineage>
</organism>
<dbReference type="RefSeq" id="WP_058944770.1">
    <property type="nucleotide sequence ID" value="NZ_LNSV01000101.1"/>
</dbReference>
<dbReference type="InterPro" id="IPR052944">
    <property type="entry name" value="Sporulation_related"/>
</dbReference>
<evidence type="ECO:0000313" key="3">
    <source>
        <dbReference type="EMBL" id="KUH35945.1"/>
    </source>
</evidence>